<evidence type="ECO:0000313" key="4">
    <source>
        <dbReference type="Proteomes" id="UP000537126"/>
    </source>
</evidence>
<keyword evidence="1" id="KW-0175">Coiled coil</keyword>
<evidence type="ECO:0000256" key="2">
    <source>
        <dbReference type="SAM" id="Phobius"/>
    </source>
</evidence>
<keyword evidence="2" id="KW-0812">Transmembrane</keyword>
<sequence>MEQNNKSKEKRQAWLIGIIVVLTLTNLILLYLFVQRNKDVNQQAVVIEEYKEEINQTSAKLDSISQELDKRIEEAKALNQDYEALLKVKEQLERDKEQLKNANARMLREYEAKIKAYEELLIAKDKELEKWREIANELNEEVVETKKEKMKLVDSISSVQKEKQKLEQTLAQAAILKAENIRILAINSRGREREDDVYRARQIDKLKIVFNLAENKAAKPGTRQIYLRLIEPSGAVLVGPDGGRFQDAQQQNLNYTTIKQVMYDQNSQEVSIIYDKGSEYREGTHVVELYCEGHLIGRGSFVVK</sequence>
<feature type="transmembrane region" description="Helical" evidence="2">
    <location>
        <begin position="12"/>
        <end position="34"/>
    </location>
</feature>
<gene>
    <name evidence="3" type="ORF">FHS56_000296</name>
</gene>
<comment type="caution">
    <text evidence="3">The sequence shown here is derived from an EMBL/GenBank/DDBJ whole genome shotgun (WGS) entry which is preliminary data.</text>
</comment>
<accession>A0A846MN19</accession>
<keyword evidence="2" id="KW-0472">Membrane</keyword>
<dbReference type="AlphaFoldDB" id="A0A846MN19"/>
<reference evidence="3 4" key="1">
    <citation type="submission" date="2020-03" db="EMBL/GenBank/DDBJ databases">
        <title>Genomic Encyclopedia of Type Strains, Phase IV (KMG-IV): sequencing the most valuable type-strain genomes for metagenomic binning, comparative biology and taxonomic classification.</title>
        <authorList>
            <person name="Goeker M."/>
        </authorList>
    </citation>
    <scope>NUCLEOTIDE SEQUENCE [LARGE SCALE GENOMIC DNA]</scope>
    <source>
        <strain evidence="3 4">DSM 5718</strain>
    </source>
</reference>
<dbReference type="GO" id="GO:0051301">
    <property type="term" value="P:cell division"/>
    <property type="evidence" value="ECO:0007669"/>
    <property type="project" value="UniProtKB-KW"/>
</dbReference>
<keyword evidence="4" id="KW-1185">Reference proteome</keyword>
<protein>
    <submittedName>
        <fullName evidence="3">Cell division protein ZapB</fullName>
    </submittedName>
</protein>
<evidence type="ECO:0000256" key="1">
    <source>
        <dbReference type="SAM" id="Coils"/>
    </source>
</evidence>
<proteinExistence type="predicted"/>
<dbReference type="Proteomes" id="UP000537126">
    <property type="component" value="Unassembled WGS sequence"/>
</dbReference>
<evidence type="ECO:0000313" key="3">
    <source>
        <dbReference type="EMBL" id="NIK72810.1"/>
    </source>
</evidence>
<feature type="coiled-coil region" evidence="1">
    <location>
        <begin position="40"/>
        <end position="179"/>
    </location>
</feature>
<dbReference type="RefSeq" id="WP_166918113.1">
    <property type="nucleotide sequence ID" value="NZ_JAASRN010000001.1"/>
</dbReference>
<organism evidence="3 4">
    <name type="scientific">Thermonema lapsum</name>
    <dbReference type="NCBI Taxonomy" id="28195"/>
    <lineage>
        <taxon>Bacteria</taxon>
        <taxon>Pseudomonadati</taxon>
        <taxon>Bacteroidota</taxon>
        <taxon>Cytophagia</taxon>
        <taxon>Cytophagales</taxon>
        <taxon>Thermonemataceae</taxon>
        <taxon>Thermonema</taxon>
    </lineage>
</organism>
<keyword evidence="3" id="KW-0132">Cell division</keyword>
<name>A0A846MN19_9BACT</name>
<keyword evidence="2" id="KW-1133">Transmembrane helix</keyword>
<dbReference type="EMBL" id="JAASRN010000001">
    <property type="protein sequence ID" value="NIK72810.1"/>
    <property type="molecule type" value="Genomic_DNA"/>
</dbReference>
<keyword evidence="3" id="KW-0131">Cell cycle</keyword>